<dbReference type="GO" id="GO:0016020">
    <property type="term" value="C:membrane"/>
    <property type="evidence" value="ECO:0007669"/>
    <property type="project" value="UniProtKB-SubCell"/>
</dbReference>
<feature type="domain" description="Glycosyltransferase 2-like" evidence="6">
    <location>
        <begin position="29"/>
        <end position="144"/>
    </location>
</feature>
<keyword evidence="2 5" id="KW-0812">Transmembrane</keyword>
<dbReference type="Gene3D" id="3.90.550.10">
    <property type="entry name" value="Spore Coat Polysaccharide Biosynthesis Protein SpsA, Chain A"/>
    <property type="match status" value="1"/>
</dbReference>
<dbReference type="GeneID" id="93165804"/>
<gene>
    <name evidence="8" type="ORF">HMPREF9470_01333</name>
</gene>
<dbReference type="Pfam" id="PF00535">
    <property type="entry name" value="Glycos_transf_2"/>
    <property type="match status" value="1"/>
</dbReference>
<dbReference type="OrthoDB" id="9810303at2"/>
<evidence type="ECO:0000259" key="6">
    <source>
        <dbReference type="Pfam" id="PF00535"/>
    </source>
</evidence>
<dbReference type="PATRIC" id="fig|742734.4.peg.1429"/>
<dbReference type="GO" id="GO:0000271">
    <property type="term" value="P:polysaccharide biosynthetic process"/>
    <property type="evidence" value="ECO:0007669"/>
    <property type="project" value="InterPro"/>
</dbReference>
<name>A0A0J9CDD6_9FIRM</name>
<evidence type="ECO:0008006" key="10">
    <source>
        <dbReference type="Google" id="ProtNLM"/>
    </source>
</evidence>
<feature type="transmembrane region" description="Helical" evidence="5">
    <location>
        <begin position="306"/>
        <end position="326"/>
    </location>
</feature>
<keyword evidence="4 5" id="KW-0472">Membrane</keyword>
<dbReference type="Pfam" id="PF04138">
    <property type="entry name" value="GtrA_DPMS_TM"/>
    <property type="match status" value="1"/>
</dbReference>
<dbReference type="InterPro" id="IPR001173">
    <property type="entry name" value="Glyco_trans_2-like"/>
</dbReference>
<keyword evidence="3 5" id="KW-1133">Transmembrane helix</keyword>
<feature type="transmembrane region" description="Helical" evidence="5">
    <location>
        <begin position="232"/>
        <end position="258"/>
    </location>
</feature>
<dbReference type="PANTHER" id="PTHR10859">
    <property type="entry name" value="GLYCOSYL TRANSFERASE"/>
    <property type="match status" value="1"/>
</dbReference>
<evidence type="ECO:0000313" key="8">
    <source>
        <dbReference type="EMBL" id="KMW22454.1"/>
    </source>
</evidence>
<evidence type="ECO:0000256" key="2">
    <source>
        <dbReference type="ARBA" id="ARBA00022692"/>
    </source>
</evidence>
<comment type="caution">
    <text evidence="8">The sequence shown here is derived from an EMBL/GenBank/DDBJ whole genome shotgun (WGS) entry which is preliminary data.</text>
</comment>
<dbReference type="InterPro" id="IPR029044">
    <property type="entry name" value="Nucleotide-diphossugar_trans"/>
</dbReference>
<dbReference type="PANTHER" id="PTHR10859:SF114">
    <property type="entry name" value="DOLICHOL-PHOSPHATE MANNOSYLTRANSFERASE"/>
    <property type="match status" value="1"/>
</dbReference>
<proteinExistence type="predicted"/>
<dbReference type="EMBL" id="ADLK01000009">
    <property type="protein sequence ID" value="KMW22454.1"/>
    <property type="molecule type" value="Genomic_DNA"/>
</dbReference>
<dbReference type="InterPro" id="IPR007267">
    <property type="entry name" value="GtrA_DPMS_TM"/>
</dbReference>
<dbReference type="AlphaFoldDB" id="A0A0J9CDD6"/>
<dbReference type="SUPFAM" id="SSF53448">
    <property type="entry name" value="Nucleotide-diphospho-sugar transferases"/>
    <property type="match status" value="1"/>
</dbReference>
<dbReference type="GO" id="GO:0006487">
    <property type="term" value="P:protein N-linked glycosylation"/>
    <property type="evidence" value="ECO:0007669"/>
    <property type="project" value="TreeGrafter"/>
</dbReference>
<evidence type="ECO:0000259" key="7">
    <source>
        <dbReference type="Pfam" id="PF04138"/>
    </source>
</evidence>
<dbReference type="Proteomes" id="UP000037392">
    <property type="component" value="Unassembled WGS sequence"/>
</dbReference>
<sequence length="364" mass="40851">MRAAQENREPGICNYVVIPAFEPDFRLLSLVKGLSGYPGIGIIVVNDGSEKGLCTLFGRTAEYATVLFHRTNRGKGRAVKTALDYIRKNRKEAKTIVIADADGQHKAEDILRVLHAAQGYEHRMVLGVRSFSGEVPFRSKFGNAITCAIFYCVTGTFLSDTQTGLRAFHVRLIPLLLRIRGERYEFEMNTLMQLSKRRIKFEEVGIETVYLDQNESSHFRVIRDSVRIYWNIIKFACSSMASFAVDYGLFLLFCAGLSRVGAEMVAAVAVSNAAARVISACCNFCWNRKYVFHHKGSSLKAGLQYFSLALAVLCINTALLSWLVVYGRMGKARAKLCAELSLFALSFIIQRFMIFGKKEIRQAQ</sequence>
<evidence type="ECO:0000313" key="9">
    <source>
        <dbReference type="Proteomes" id="UP000037392"/>
    </source>
</evidence>
<reference evidence="8 9" key="1">
    <citation type="submission" date="2011-04" db="EMBL/GenBank/DDBJ databases">
        <title>The Genome Sequence of Clostridium citroniae WAL-19142.</title>
        <authorList>
            <consortium name="The Broad Institute Genome Sequencing Platform"/>
            <person name="Earl A."/>
            <person name="Ward D."/>
            <person name="Feldgarden M."/>
            <person name="Gevers D."/>
            <person name="Warren Y.A."/>
            <person name="Tyrrell K.L."/>
            <person name="Citron D.M."/>
            <person name="Goldstein E.J."/>
            <person name="Daigneault M."/>
            <person name="Allen-Vercoe E."/>
            <person name="Young S.K."/>
            <person name="Zeng Q."/>
            <person name="Gargeya S."/>
            <person name="Fitzgerald M."/>
            <person name="Haas B."/>
            <person name="Abouelleil A."/>
            <person name="Alvarado L."/>
            <person name="Arachchi H.M."/>
            <person name="Berlin A."/>
            <person name="Brown A."/>
            <person name="Chapman S.B."/>
            <person name="Chen Z."/>
            <person name="Dunbar C."/>
            <person name="Freedman E."/>
            <person name="Gearin G."/>
            <person name="Gellesch M."/>
            <person name="Goldberg J."/>
            <person name="Griggs A."/>
            <person name="Gujja S."/>
            <person name="Heilman E.R."/>
            <person name="Heiman D."/>
            <person name="Howarth C."/>
            <person name="Larson L."/>
            <person name="Lui A."/>
            <person name="MacDonald P.J."/>
            <person name="Mehta T."/>
            <person name="Montmayeur A."/>
            <person name="Murphy C."/>
            <person name="Neiman D."/>
            <person name="Pearson M."/>
            <person name="Priest M."/>
            <person name="Roberts A."/>
            <person name="Saif S."/>
            <person name="Shea T."/>
            <person name="Shenoy N."/>
            <person name="Sisk P."/>
            <person name="Stolte C."/>
            <person name="Sykes S."/>
            <person name="White J."/>
            <person name="Yandava C."/>
            <person name="Wortman J."/>
            <person name="Nusbaum C."/>
            <person name="Birren B."/>
        </authorList>
    </citation>
    <scope>NUCLEOTIDE SEQUENCE [LARGE SCALE GENOMIC DNA]</scope>
    <source>
        <strain evidence="8 9">WAL-19142</strain>
    </source>
</reference>
<organism evidence="8 9">
    <name type="scientific">[Clostridium] citroniae WAL-19142</name>
    <dbReference type="NCBI Taxonomy" id="742734"/>
    <lineage>
        <taxon>Bacteria</taxon>
        <taxon>Bacillati</taxon>
        <taxon>Bacillota</taxon>
        <taxon>Clostridia</taxon>
        <taxon>Lachnospirales</taxon>
        <taxon>Lachnospiraceae</taxon>
        <taxon>Enterocloster</taxon>
    </lineage>
</organism>
<dbReference type="RefSeq" id="WP_048929455.1">
    <property type="nucleotide sequence ID" value="NZ_KQ235876.1"/>
</dbReference>
<accession>A0A0J9CDD6</accession>
<comment type="subcellular location">
    <subcellularLocation>
        <location evidence="1">Membrane</location>
        <topology evidence="1">Multi-pass membrane protein</topology>
    </subcellularLocation>
</comment>
<evidence type="ECO:0000256" key="3">
    <source>
        <dbReference type="ARBA" id="ARBA00022989"/>
    </source>
</evidence>
<evidence type="ECO:0000256" key="5">
    <source>
        <dbReference type="SAM" id="Phobius"/>
    </source>
</evidence>
<evidence type="ECO:0000256" key="1">
    <source>
        <dbReference type="ARBA" id="ARBA00004141"/>
    </source>
</evidence>
<evidence type="ECO:0000256" key="4">
    <source>
        <dbReference type="ARBA" id="ARBA00023136"/>
    </source>
</evidence>
<protein>
    <recommendedName>
        <fullName evidence="10">GtrA-like protein domain-containing protein</fullName>
    </recommendedName>
</protein>
<feature type="domain" description="GtrA/DPMS transmembrane" evidence="7">
    <location>
        <begin position="234"/>
        <end position="355"/>
    </location>
</feature>
<dbReference type="CDD" id="cd04179">
    <property type="entry name" value="DPM_DPG-synthase_like"/>
    <property type="match status" value="1"/>
</dbReference>